<dbReference type="SUPFAM" id="SSF52058">
    <property type="entry name" value="L domain-like"/>
    <property type="match status" value="1"/>
</dbReference>
<dbReference type="PANTHER" id="PTHR45631:SF44">
    <property type="entry name" value="CARBOHYDRATE-BINDING PROTEIN OF THE ER PROTEIN"/>
    <property type="match status" value="1"/>
</dbReference>
<accession>A0AAD4XSM7</accession>
<evidence type="ECO:0000259" key="8">
    <source>
        <dbReference type="Pfam" id="PF12819"/>
    </source>
</evidence>
<evidence type="ECO:0000256" key="7">
    <source>
        <dbReference type="ARBA" id="ARBA00023136"/>
    </source>
</evidence>
<dbReference type="GO" id="GO:0016020">
    <property type="term" value="C:membrane"/>
    <property type="evidence" value="ECO:0007669"/>
    <property type="project" value="UniProtKB-SubCell"/>
</dbReference>
<dbReference type="Pfam" id="PF12819">
    <property type="entry name" value="Malectin_like"/>
    <property type="match status" value="1"/>
</dbReference>
<keyword evidence="10" id="KW-1185">Reference proteome</keyword>
<dbReference type="Pfam" id="PF00560">
    <property type="entry name" value="LRR_1"/>
    <property type="match status" value="2"/>
</dbReference>
<evidence type="ECO:0000256" key="3">
    <source>
        <dbReference type="ARBA" id="ARBA00022692"/>
    </source>
</evidence>
<sequence length="551" mass="61054">MNTQLLNLLLLLVFIHFSCFLVLVPVSAKVFLSIDCGSSTLKPHTDKNTIVWVGDDPYIQTGETRKVNVAPPNISGWDSRVMSTLRAFPSRKKNCYSINIASSKDKDATKVERVLLRASFYYGNYDNKSSPPTFNLHFNGNNWFQTGDIITTTGIVYTEVVYSLKKGNNINVCVAKTKPDNIPFISTLEVRSLDSDAYSYVPPDFPLFFIGRYAYGTNSTTRYPEDSFDRIWASIGPEVNANYTRITSNSPSIDVSIDDKPPEVVLRTALLRANASENLMEIRVSDPKIFVQYNAYFSEVIKLNSSQKRSFNLVVNNDPDSIVGPVVPPYGRALEVRISNITSSANFSYWIDFVPTDDSTLPPLINALEWYNIGDKLAQGTNSTDVKALGLLQKNFNQLQDWNGDPCLPSPYTWDWVSCNSDTDSPRITAVNLSGLGLKGILPDFSAMDALEIIDLHNNSLMQGIPEFLGMFPKLTVLNLADNNFSGTVPSSISNNANLKFNALGNPNLSCPTSTICNKESRIPSPNNGNRSKTYAHPIVILLVMLSGLLL</sequence>
<keyword evidence="6" id="KW-1133">Transmembrane helix</keyword>
<evidence type="ECO:0000256" key="2">
    <source>
        <dbReference type="ARBA" id="ARBA00022614"/>
    </source>
</evidence>
<evidence type="ECO:0000256" key="4">
    <source>
        <dbReference type="ARBA" id="ARBA00022729"/>
    </source>
</evidence>
<evidence type="ECO:0000256" key="1">
    <source>
        <dbReference type="ARBA" id="ARBA00004167"/>
    </source>
</evidence>
<dbReference type="Gene3D" id="3.80.10.10">
    <property type="entry name" value="Ribonuclease Inhibitor"/>
    <property type="match status" value="1"/>
</dbReference>
<dbReference type="EMBL" id="JAJJMB010005117">
    <property type="protein sequence ID" value="KAI3940682.1"/>
    <property type="molecule type" value="Genomic_DNA"/>
</dbReference>
<evidence type="ECO:0000313" key="10">
    <source>
        <dbReference type="Proteomes" id="UP001202328"/>
    </source>
</evidence>
<name>A0AAD4XSM7_9MAGN</name>
<comment type="caution">
    <text evidence="9">The sequence shown here is derived from an EMBL/GenBank/DDBJ whole genome shotgun (WGS) entry which is preliminary data.</text>
</comment>
<evidence type="ECO:0000256" key="6">
    <source>
        <dbReference type="ARBA" id="ARBA00022989"/>
    </source>
</evidence>
<keyword evidence="2" id="KW-0433">Leucine-rich repeat</keyword>
<evidence type="ECO:0000313" key="9">
    <source>
        <dbReference type="EMBL" id="KAI3940682.1"/>
    </source>
</evidence>
<dbReference type="AlphaFoldDB" id="A0AAD4XSM7"/>
<dbReference type="InterPro" id="IPR024788">
    <property type="entry name" value="Malectin-like_Carb-bd_dom"/>
</dbReference>
<feature type="domain" description="Malectin-like" evidence="8">
    <location>
        <begin position="34"/>
        <end position="372"/>
    </location>
</feature>
<gene>
    <name evidence="9" type="ORF">MKW98_030001</name>
</gene>
<organism evidence="9 10">
    <name type="scientific">Papaver atlanticum</name>
    <dbReference type="NCBI Taxonomy" id="357466"/>
    <lineage>
        <taxon>Eukaryota</taxon>
        <taxon>Viridiplantae</taxon>
        <taxon>Streptophyta</taxon>
        <taxon>Embryophyta</taxon>
        <taxon>Tracheophyta</taxon>
        <taxon>Spermatophyta</taxon>
        <taxon>Magnoliopsida</taxon>
        <taxon>Ranunculales</taxon>
        <taxon>Papaveraceae</taxon>
        <taxon>Papaveroideae</taxon>
        <taxon>Papaver</taxon>
    </lineage>
</organism>
<dbReference type="Proteomes" id="UP001202328">
    <property type="component" value="Unassembled WGS sequence"/>
</dbReference>
<keyword evidence="7" id="KW-0472">Membrane</keyword>
<dbReference type="InterPro" id="IPR032675">
    <property type="entry name" value="LRR_dom_sf"/>
</dbReference>
<dbReference type="InterPro" id="IPR001611">
    <property type="entry name" value="Leu-rich_rpt"/>
</dbReference>
<evidence type="ECO:0000256" key="5">
    <source>
        <dbReference type="ARBA" id="ARBA00022737"/>
    </source>
</evidence>
<reference evidence="9" key="1">
    <citation type="submission" date="2022-04" db="EMBL/GenBank/DDBJ databases">
        <title>A functionally conserved STORR gene fusion in Papaver species that diverged 16.8 million years ago.</title>
        <authorList>
            <person name="Catania T."/>
        </authorList>
    </citation>
    <scope>NUCLEOTIDE SEQUENCE</scope>
    <source>
        <strain evidence="9">S-188037</strain>
    </source>
</reference>
<protein>
    <recommendedName>
        <fullName evidence="8">Malectin-like domain-containing protein</fullName>
    </recommendedName>
</protein>
<keyword evidence="5" id="KW-0677">Repeat</keyword>
<dbReference type="FunFam" id="3.80.10.10:FF:000129">
    <property type="entry name" value="Leucine-rich repeat receptor-like kinase"/>
    <property type="match status" value="1"/>
</dbReference>
<keyword evidence="4" id="KW-0732">Signal</keyword>
<comment type="subcellular location">
    <subcellularLocation>
        <location evidence="1">Membrane</location>
        <topology evidence="1">Single-pass membrane protein</topology>
    </subcellularLocation>
</comment>
<keyword evidence="3" id="KW-0812">Transmembrane</keyword>
<proteinExistence type="predicted"/>
<dbReference type="PANTHER" id="PTHR45631">
    <property type="entry name" value="OS07G0107800 PROTEIN-RELATED"/>
    <property type="match status" value="1"/>
</dbReference>